<protein>
    <recommendedName>
        <fullName evidence="6">CSC1/OSCA1-like N-terminal transmembrane domain-containing protein</fullName>
    </recommendedName>
</protein>
<dbReference type="Pfam" id="PF13967">
    <property type="entry name" value="RSN1_TM"/>
    <property type="match status" value="1"/>
</dbReference>
<dbReference type="PANTHER" id="PTHR13018">
    <property type="entry name" value="PROBABLE MEMBRANE PROTEIN DUF221-RELATED"/>
    <property type="match status" value="1"/>
</dbReference>
<feature type="non-terminal residue" evidence="4">
    <location>
        <position position="1"/>
    </location>
</feature>
<dbReference type="VEuPathDB" id="FungiDB:CH63R_11410"/>
<dbReference type="AlphaFoldDB" id="H1V506"/>
<dbReference type="InterPro" id="IPR027815">
    <property type="entry name" value="CSC1/OSCA1-like_cyt"/>
</dbReference>
<dbReference type="Pfam" id="PF14703">
    <property type="entry name" value="PHM7_cyt"/>
    <property type="match status" value="1"/>
</dbReference>
<keyword evidence="1" id="KW-0472">Membrane</keyword>
<keyword evidence="1" id="KW-0812">Transmembrane</keyword>
<dbReference type="EMBL" id="CACQ02001483">
    <property type="protein sequence ID" value="CCF35308.1"/>
    <property type="molecule type" value="Genomic_DNA"/>
</dbReference>
<keyword evidence="1" id="KW-1133">Transmembrane helix</keyword>
<dbReference type="InterPro" id="IPR032880">
    <property type="entry name" value="CSC1/OSCA1-like_N"/>
</dbReference>
<feature type="domain" description="CSC1/OSCA1-like N-terminal transmembrane" evidence="2">
    <location>
        <begin position="26"/>
        <end position="173"/>
    </location>
</feature>
<dbReference type="InterPro" id="IPR045122">
    <property type="entry name" value="Csc1-like"/>
</dbReference>
<feature type="transmembrane region" description="Helical" evidence="1">
    <location>
        <begin position="26"/>
        <end position="47"/>
    </location>
</feature>
<evidence type="ECO:0000313" key="5">
    <source>
        <dbReference type="Proteomes" id="UP000007174"/>
    </source>
</evidence>
<sequence>MSQDAGKQLLDLIKNPYSEQLQKNSVWAALATSLGVTVAIALTFSFLRPYNQSVYAPKLKHADERNAPPPIGKKIWSWIPPLWKTTETELVHHVGMDATLFLRFVRMCVYMFSTISVFCIAILIPTYLSNRAQDIDGSWLDAITPIAVWGDAYWAQVAVAYMITFTVMGFLWWNYRKVLLLRRKYFESEEYQNSLHARTLMLYDIPKDRCSDEGIARIIDEVVPASSFSRTAIARNVKDLPKLIEQHNQTVRKLEQVLAKYMKKPDQLPAARPMCKPSKKDPSFATYPKGQKVDAIEYLTQRIKELEIEIKEAPAQCRSMFL</sequence>
<reference evidence="5" key="1">
    <citation type="journal article" date="2012" name="Nat. Genet.">
        <title>Lifestyle transitions in plant pathogenic Colletotrichum fungi deciphered by genome and transcriptome analyses.</title>
        <authorList>
            <person name="O'Connell R.J."/>
            <person name="Thon M.R."/>
            <person name="Hacquard S."/>
            <person name="Amyotte S.G."/>
            <person name="Kleemann J."/>
            <person name="Torres M.F."/>
            <person name="Damm U."/>
            <person name="Buiate E.A."/>
            <person name="Epstein L."/>
            <person name="Alkan N."/>
            <person name="Altmueller J."/>
            <person name="Alvarado-Balderrama L."/>
            <person name="Bauser C.A."/>
            <person name="Becker C."/>
            <person name="Birren B.W."/>
            <person name="Chen Z."/>
            <person name="Choi J."/>
            <person name="Crouch J.A."/>
            <person name="Duvick J.P."/>
            <person name="Farman M.A."/>
            <person name="Gan P."/>
            <person name="Heiman D."/>
            <person name="Henrissat B."/>
            <person name="Howard R.J."/>
            <person name="Kabbage M."/>
            <person name="Koch C."/>
            <person name="Kracher B."/>
            <person name="Kubo Y."/>
            <person name="Law A.D."/>
            <person name="Lebrun M.-H."/>
            <person name="Lee Y.-H."/>
            <person name="Miyara I."/>
            <person name="Moore N."/>
            <person name="Neumann U."/>
            <person name="Nordstroem K."/>
            <person name="Panaccione D.G."/>
            <person name="Panstruga R."/>
            <person name="Place M."/>
            <person name="Proctor R.H."/>
            <person name="Prusky D."/>
            <person name="Rech G."/>
            <person name="Reinhardt R."/>
            <person name="Rollins J.A."/>
            <person name="Rounsley S."/>
            <person name="Schardl C.L."/>
            <person name="Schwartz D.C."/>
            <person name="Shenoy N."/>
            <person name="Shirasu K."/>
            <person name="Sikhakolli U.R."/>
            <person name="Stueber K."/>
            <person name="Sukno S.A."/>
            <person name="Sweigard J.A."/>
            <person name="Takano Y."/>
            <person name="Takahara H."/>
            <person name="Trail F."/>
            <person name="van der Does H.C."/>
            <person name="Voll L.M."/>
            <person name="Will I."/>
            <person name="Young S."/>
            <person name="Zeng Q."/>
            <person name="Zhang J."/>
            <person name="Zhou S."/>
            <person name="Dickman M.B."/>
            <person name="Schulze-Lefert P."/>
            <person name="Ver Loren van Themaat E."/>
            <person name="Ma L.-J."/>
            <person name="Vaillancourt L.J."/>
        </authorList>
    </citation>
    <scope>NUCLEOTIDE SEQUENCE [LARGE SCALE GENOMIC DNA]</scope>
    <source>
        <strain evidence="5">IMI 349063</strain>
    </source>
</reference>
<dbReference type="HOGENOM" id="CLU_056781_0_0_1"/>
<evidence type="ECO:0000259" key="2">
    <source>
        <dbReference type="Pfam" id="PF13967"/>
    </source>
</evidence>
<organism evidence="4 5">
    <name type="scientific">Colletotrichum higginsianum (strain IMI 349063)</name>
    <name type="common">Crucifer anthracnose fungus</name>
    <dbReference type="NCBI Taxonomy" id="759273"/>
    <lineage>
        <taxon>Eukaryota</taxon>
        <taxon>Fungi</taxon>
        <taxon>Dikarya</taxon>
        <taxon>Ascomycota</taxon>
        <taxon>Pezizomycotina</taxon>
        <taxon>Sordariomycetes</taxon>
        <taxon>Hypocreomycetidae</taxon>
        <taxon>Glomerellales</taxon>
        <taxon>Glomerellaceae</taxon>
        <taxon>Colletotrichum</taxon>
        <taxon>Colletotrichum destructivum species complex</taxon>
    </lineage>
</organism>
<feature type="domain" description="CSC1/OSCA1-like cytosolic" evidence="3">
    <location>
        <begin position="197"/>
        <end position="315"/>
    </location>
</feature>
<evidence type="ECO:0000256" key="1">
    <source>
        <dbReference type="SAM" id="Phobius"/>
    </source>
</evidence>
<dbReference type="GO" id="GO:0005227">
    <property type="term" value="F:calcium-activated cation channel activity"/>
    <property type="evidence" value="ECO:0007669"/>
    <property type="project" value="InterPro"/>
</dbReference>
<feature type="transmembrane region" description="Helical" evidence="1">
    <location>
        <begin position="108"/>
        <end position="128"/>
    </location>
</feature>
<evidence type="ECO:0000313" key="4">
    <source>
        <dbReference type="EMBL" id="CCF35308.1"/>
    </source>
</evidence>
<proteinExistence type="predicted"/>
<dbReference type="PANTHER" id="PTHR13018:SF149">
    <property type="entry name" value="DOMAIN PROTEIN, PUTATIVE (AFU_ORTHOLOGUE AFUA_3G11660)-RELATED"/>
    <property type="match status" value="1"/>
</dbReference>
<dbReference type="Proteomes" id="UP000007174">
    <property type="component" value="Unassembled WGS sequence"/>
</dbReference>
<gene>
    <name evidence="4" type="ORF">CH063_07121</name>
</gene>
<dbReference type="eggNOG" id="KOG1134">
    <property type="taxonomic scope" value="Eukaryota"/>
</dbReference>
<name>H1V506_COLHI</name>
<dbReference type="GO" id="GO:0005886">
    <property type="term" value="C:plasma membrane"/>
    <property type="evidence" value="ECO:0007669"/>
    <property type="project" value="TreeGrafter"/>
</dbReference>
<accession>H1V506</accession>
<feature type="transmembrane region" description="Helical" evidence="1">
    <location>
        <begin position="153"/>
        <end position="175"/>
    </location>
</feature>
<evidence type="ECO:0000259" key="3">
    <source>
        <dbReference type="Pfam" id="PF14703"/>
    </source>
</evidence>
<evidence type="ECO:0008006" key="6">
    <source>
        <dbReference type="Google" id="ProtNLM"/>
    </source>
</evidence>